<dbReference type="Proteomes" id="UP000018936">
    <property type="component" value="Unassembled WGS sequence"/>
</dbReference>
<feature type="non-terminal residue" evidence="2">
    <location>
        <position position="106"/>
    </location>
</feature>
<reference evidence="2 3" key="1">
    <citation type="journal article" date="2013" name="Proc. Natl. Acad. Sci. U.S.A.">
        <title>The king cobra genome reveals dynamic gene evolution and adaptation in the snake venom system.</title>
        <authorList>
            <person name="Vonk F.J."/>
            <person name="Casewell N.R."/>
            <person name="Henkel C.V."/>
            <person name="Heimberg A.M."/>
            <person name="Jansen H.J."/>
            <person name="McCleary R.J."/>
            <person name="Kerkkamp H.M."/>
            <person name="Vos R.A."/>
            <person name="Guerreiro I."/>
            <person name="Calvete J.J."/>
            <person name="Wuster W."/>
            <person name="Woods A.E."/>
            <person name="Logan J.M."/>
            <person name="Harrison R.A."/>
            <person name="Castoe T.A."/>
            <person name="de Koning A.P."/>
            <person name="Pollock D.D."/>
            <person name="Yandell M."/>
            <person name="Calderon D."/>
            <person name="Renjifo C."/>
            <person name="Currier R.B."/>
            <person name="Salgado D."/>
            <person name="Pla D."/>
            <person name="Sanz L."/>
            <person name="Hyder A.S."/>
            <person name="Ribeiro J.M."/>
            <person name="Arntzen J.W."/>
            <person name="van den Thillart G.E."/>
            <person name="Boetzer M."/>
            <person name="Pirovano W."/>
            <person name="Dirks R.P."/>
            <person name="Spaink H.P."/>
            <person name="Duboule D."/>
            <person name="McGlinn E."/>
            <person name="Kini R.M."/>
            <person name="Richardson M.K."/>
        </authorList>
    </citation>
    <scope>NUCLEOTIDE SEQUENCE</scope>
    <source>
        <tissue evidence="2">Blood</tissue>
    </source>
</reference>
<organism evidence="2 3">
    <name type="scientific">Ophiophagus hannah</name>
    <name type="common">King cobra</name>
    <name type="synonym">Naja hannah</name>
    <dbReference type="NCBI Taxonomy" id="8665"/>
    <lineage>
        <taxon>Eukaryota</taxon>
        <taxon>Metazoa</taxon>
        <taxon>Chordata</taxon>
        <taxon>Craniata</taxon>
        <taxon>Vertebrata</taxon>
        <taxon>Euteleostomi</taxon>
        <taxon>Lepidosauria</taxon>
        <taxon>Squamata</taxon>
        <taxon>Bifurcata</taxon>
        <taxon>Unidentata</taxon>
        <taxon>Episquamata</taxon>
        <taxon>Toxicofera</taxon>
        <taxon>Serpentes</taxon>
        <taxon>Colubroidea</taxon>
        <taxon>Elapidae</taxon>
        <taxon>Elapinae</taxon>
        <taxon>Ophiophagus</taxon>
    </lineage>
</organism>
<feature type="transmembrane region" description="Helical" evidence="1">
    <location>
        <begin position="31"/>
        <end position="49"/>
    </location>
</feature>
<keyword evidence="3" id="KW-1185">Reference proteome</keyword>
<evidence type="ECO:0000313" key="3">
    <source>
        <dbReference type="Proteomes" id="UP000018936"/>
    </source>
</evidence>
<dbReference type="EMBL" id="AZIM01001056">
    <property type="protein sequence ID" value="ETE68283.1"/>
    <property type="molecule type" value="Genomic_DNA"/>
</dbReference>
<evidence type="ECO:0000313" key="2">
    <source>
        <dbReference type="EMBL" id="ETE68283.1"/>
    </source>
</evidence>
<keyword evidence="1" id="KW-0812">Transmembrane</keyword>
<dbReference type="AlphaFoldDB" id="V8P2U3"/>
<comment type="caution">
    <text evidence="2">The sequence shown here is derived from an EMBL/GenBank/DDBJ whole genome shotgun (WGS) entry which is preliminary data.</text>
</comment>
<feature type="non-terminal residue" evidence="2">
    <location>
        <position position="1"/>
    </location>
</feature>
<evidence type="ECO:0000256" key="1">
    <source>
        <dbReference type="SAM" id="Phobius"/>
    </source>
</evidence>
<gene>
    <name evidence="2" type="ORF">L345_05931</name>
</gene>
<name>V8P2U3_OPHHA</name>
<protein>
    <submittedName>
        <fullName evidence="2">Uncharacterized protein</fullName>
    </submittedName>
</protein>
<keyword evidence="1" id="KW-1133">Transmembrane helix</keyword>
<proteinExistence type="predicted"/>
<keyword evidence="1" id="KW-0472">Membrane</keyword>
<sequence>EITQLIEQLKPNNTPVGDLIPSEIFKNNIDYWGPVFSVLCIFFLAITLISQKTGDQQSTNFQNPWNMSIIEKLEIYGLSNEAIQGQDTFRQKRSLKERIFLHRLST</sequence>
<accession>V8P2U3</accession>